<reference evidence="1" key="1">
    <citation type="submission" date="2022-07" db="EMBL/GenBank/DDBJ databases">
        <title>Phylogenomic reconstructions and comparative analyses of Kickxellomycotina fungi.</title>
        <authorList>
            <person name="Reynolds N.K."/>
            <person name="Stajich J.E."/>
            <person name="Barry K."/>
            <person name="Grigoriev I.V."/>
            <person name="Crous P."/>
            <person name="Smith M.E."/>
        </authorList>
    </citation>
    <scope>NUCLEOTIDE SEQUENCE</scope>
    <source>
        <strain evidence="1">BCRC 34297</strain>
    </source>
</reference>
<protein>
    <recommendedName>
        <fullName evidence="3">F-box domain-containing protein</fullName>
    </recommendedName>
</protein>
<dbReference type="Gene3D" id="3.80.10.10">
    <property type="entry name" value="Ribonuclease Inhibitor"/>
    <property type="match status" value="1"/>
</dbReference>
<dbReference type="EMBL" id="JANBUH010001027">
    <property type="protein sequence ID" value="KAJ2748608.1"/>
    <property type="molecule type" value="Genomic_DNA"/>
</dbReference>
<dbReference type="InterPro" id="IPR032675">
    <property type="entry name" value="LRR_dom_sf"/>
</dbReference>
<sequence>MRTLSLFQILPSHAIELIVNHVAGSSRLRFHDVTESSEEYAVLLMPLLSVCRDFRATVLTRYCKIHTLDLTCFSDQGNDKKLLWPERLRGTGFPTHLHAQELAITIGVFSVYNGTALNELLREPHSDFLFPMASSLKVTLTQTTRGQRLLASIPAAQDIESNIRAFVQRIRLIAPTTRKVCILLQSRSTNESQFVVQHFSSLVAQLHQLGNTVEHNYNCRPMRLEPPPTGIRSLVHMNQSESNGDLLMHLARHNAPTLRTLNISLGETESISQLLQNVDGSYVQYPYLTSLKLYYCWSWNDAPNPVFPGAIPFPNLQKLGFRNAYLFGDDTPFRGNNSALKVLGLYVDLNLVAVLRGFNVFTPGSHPKLQCVELDETSDFIQKRIGTVVEYMQFLLSIGPDACVRHAYHKMNAGEFRPAISAFGKYDCIQELSLPNTSLDLWDVIALVKSLPLLTDLCTWFSKLDAWPSGISKHNLPAYMIANYAPMGERFRCWHLPSYWRPDSSIAVKCVLLLALVCPNFDYAAIGGSNRESFMALMKTTITTDGFRPYAMRLRRLLFGGSKNEIPSMKTIQAAKEAERQRCGR</sequence>
<evidence type="ECO:0000313" key="2">
    <source>
        <dbReference type="Proteomes" id="UP001140011"/>
    </source>
</evidence>
<dbReference type="OrthoDB" id="5529877at2759"/>
<dbReference type="Proteomes" id="UP001140011">
    <property type="component" value="Unassembled WGS sequence"/>
</dbReference>
<evidence type="ECO:0008006" key="3">
    <source>
        <dbReference type="Google" id="ProtNLM"/>
    </source>
</evidence>
<evidence type="ECO:0000313" key="1">
    <source>
        <dbReference type="EMBL" id="KAJ2748608.1"/>
    </source>
</evidence>
<name>A0A9W8L6Y3_9FUNG</name>
<accession>A0A9W8L6Y3</accession>
<dbReference type="AlphaFoldDB" id="A0A9W8L6Y3"/>
<organism evidence="1 2">
    <name type="scientific">Coemansia pectinata</name>
    <dbReference type="NCBI Taxonomy" id="1052879"/>
    <lineage>
        <taxon>Eukaryota</taxon>
        <taxon>Fungi</taxon>
        <taxon>Fungi incertae sedis</taxon>
        <taxon>Zoopagomycota</taxon>
        <taxon>Kickxellomycotina</taxon>
        <taxon>Kickxellomycetes</taxon>
        <taxon>Kickxellales</taxon>
        <taxon>Kickxellaceae</taxon>
        <taxon>Coemansia</taxon>
    </lineage>
</organism>
<comment type="caution">
    <text evidence="1">The sequence shown here is derived from an EMBL/GenBank/DDBJ whole genome shotgun (WGS) entry which is preliminary data.</text>
</comment>
<gene>
    <name evidence="1" type="ORF">GGI19_006042</name>
</gene>
<dbReference type="SUPFAM" id="SSF52047">
    <property type="entry name" value="RNI-like"/>
    <property type="match status" value="1"/>
</dbReference>
<proteinExistence type="predicted"/>
<keyword evidence="2" id="KW-1185">Reference proteome</keyword>